<dbReference type="NCBIfam" id="TIGR00847">
    <property type="entry name" value="ccoS"/>
    <property type="match status" value="1"/>
</dbReference>
<dbReference type="AlphaFoldDB" id="A0A2S8F6W2"/>
<gene>
    <name evidence="1" type="primary">ccoS</name>
    <name evidence="1" type="ORF">C5Y98_26595</name>
</gene>
<dbReference type="PANTHER" id="PTHR41532">
    <property type="entry name" value="FIXS PROTEIN"/>
    <property type="match status" value="1"/>
</dbReference>
<name>A0A2S8F6W2_9BACT</name>
<dbReference type="InterPro" id="IPR004714">
    <property type="entry name" value="Cyt_oxidase_maturation_cbb3"/>
</dbReference>
<dbReference type="Proteomes" id="UP000239388">
    <property type="component" value="Unassembled WGS sequence"/>
</dbReference>
<sequence length="54" mass="6055">MSVIYIALPIALLLAGMAVAAFVWCTRQGQFDDLETPAVRILQEDRAVRKKDSY</sequence>
<dbReference type="PANTHER" id="PTHR41532:SF1">
    <property type="entry name" value="FIXS PROTEIN"/>
    <property type="match status" value="1"/>
</dbReference>
<proteinExistence type="predicted"/>
<accession>A0A2S8F6W2</accession>
<organism evidence="1 2">
    <name type="scientific">Blastopirellula marina</name>
    <dbReference type="NCBI Taxonomy" id="124"/>
    <lineage>
        <taxon>Bacteria</taxon>
        <taxon>Pseudomonadati</taxon>
        <taxon>Planctomycetota</taxon>
        <taxon>Planctomycetia</taxon>
        <taxon>Pirellulales</taxon>
        <taxon>Pirellulaceae</taxon>
        <taxon>Blastopirellula</taxon>
    </lineage>
</organism>
<evidence type="ECO:0000313" key="2">
    <source>
        <dbReference type="Proteomes" id="UP000239388"/>
    </source>
</evidence>
<dbReference type="Pfam" id="PF03597">
    <property type="entry name" value="FixS"/>
    <property type="match status" value="1"/>
</dbReference>
<reference evidence="1 2" key="1">
    <citation type="submission" date="2018-02" db="EMBL/GenBank/DDBJ databases">
        <title>Comparative genomes isolates from brazilian mangrove.</title>
        <authorList>
            <person name="Araujo J.E."/>
            <person name="Taketani R.G."/>
            <person name="Silva M.C.P."/>
            <person name="Loureco M.V."/>
            <person name="Andreote F.D."/>
        </authorList>
    </citation>
    <scope>NUCLEOTIDE SEQUENCE [LARGE SCALE GENOMIC DNA]</scope>
    <source>
        <strain evidence="1 2">NAP PRIS-MGV</strain>
    </source>
</reference>
<protein>
    <submittedName>
        <fullName evidence="1">Cbb3-type cytochrome oxidase assembly protein CcoS</fullName>
    </submittedName>
</protein>
<evidence type="ECO:0000313" key="1">
    <source>
        <dbReference type="EMBL" id="PQO27897.1"/>
    </source>
</evidence>
<dbReference type="EMBL" id="PUIB01000026">
    <property type="protein sequence ID" value="PQO27897.1"/>
    <property type="molecule type" value="Genomic_DNA"/>
</dbReference>
<dbReference type="OrthoDB" id="292098at2"/>
<comment type="caution">
    <text evidence="1">The sequence shown here is derived from an EMBL/GenBank/DDBJ whole genome shotgun (WGS) entry which is preliminary data.</text>
</comment>
<dbReference type="RefSeq" id="WP_105359101.1">
    <property type="nucleotide sequence ID" value="NZ_PUIB01000026.1"/>
</dbReference>